<feature type="transmembrane region" description="Helical" evidence="7">
    <location>
        <begin position="20"/>
        <end position="48"/>
    </location>
</feature>
<evidence type="ECO:0000256" key="1">
    <source>
        <dbReference type="ARBA" id="ARBA00004651"/>
    </source>
</evidence>
<organism evidence="8 9">
    <name type="scientific">Catenulispora subtropica</name>
    <dbReference type="NCBI Taxonomy" id="450798"/>
    <lineage>
        <taxon>Bacteria</taxon>
        <taxon>Bacillati</taxon>
        <taxon>Actinomycetota</taxon>
        <taxon>Actinomycetes</taxon>
        <taxon>Catenulisporales</taxon>
        <taxon>Catenulisporaceae</taxon>
        <taxon>Catenulispora</taxon>
    </lineage>
</organism>
<evidence type="ECO:0000256" key="5">
    <source>
        <dbReference type="ARBA" id="ARBA00022989"/>
    </source>
</evidence>
<evidence type="ECO:0000256" key="6">
    <source>
        <dbReference type="ARBA" id="ARBA00023136"/>
    </source>
</evidence>
<feature type="transmembrane region" description="Helical" evidence="7">
    <location>
        <begin position="288"/>
        <end position="306"/>
    </location>
</feature>
<feature type="transmembrane region" description="Helical" evidence="7">
    <location>
        <begin position="60"/>
        <end position="80"/>
    </location>
</feature>
<keyword evidence="9" id="KW-1185">Reference proteome</keyword>
<dbReference type="RefSeq" id="WP_344660392.1">
    <property type="nucleotide sequence ID" value="NZ_BAAAQM010000040.1"/>
</dbReference>
<dbReference type="Gene3D" id="1.20.1250.20">
    <property type="entry name" value="MFS general substrate transporter like domains"/>
    <property type="match status" value="1"/>
</dbReference>
<dbReference type="Proteomes" id="UP001499854">
    <property type="component" value="Unassembled WGS sequence"/>
</dbReference>
<comment type="subcellular location">
    <subcellularLocation>
        <location evidence="1">Cell membrane</location>
        <topology evidence="1">Multi-pass membrane protein</topology>
    </subcellularLocation>
</comment>
<dbReference type="PANTHER" id="PTHR23517:SF2">
    <property type="entry name" value="MULTIDRUG RESISTANCE PROTEIN MDTH"/>
    <property type="match status" value="1"/>
</dbReference>
<keyword evidence="3" id="KW-1003">Cell membrane</keyword>
<keyword evidence="4 7" id="KW-0812">Transmembrane</keyword>
<name>A0ABN2SKD2_9ACTN</name>
<sequence>MTVPAQDRPRLLRRTLPPPGAARLLALATLANAIGFGAFTTSTALFLVRSAGLTAEQVGTGLAVAGATGLISSIGIGRLADRSGARKLSIILSLSQAGLLASYALIHSFVAFLPLVALLGVTERGGVVARNTLIAHLMGREGRVRIKAYNRSVFNAGAAFGTLLAAGPLQMDNRVGYLMLLFAVVSAALVTALVTARLPRDHPVDAPVDAGRWAALRDRRFITVGALCGLLLINHSMLTIGLPLWITVHTGAPRSLVALLFFLNTVMAIALQVPASRGINTVRAASRAMLRASLILIPACVLIGWAGGRGAVAASLALGLGVVLLTCCELWSSAAMWTFGFELAPAHAQGQYQGVFAMCTALETLIGPVVVTDLILPHGFAGWVVAGLAFPIIAAVIPVVSAGAAVTLADRPSPQE</sequence>
<evidence type="ECO:0000256" key="2">
    <source>
        <dbReference type="ARBA" id="ARBA00022448"/>
    </source>
</evidence>
<comment type="caution">
    <text evidence="8">The sequence shown here is derived from an EMBL/GenBank/DDBJ whole genome shotgun (WGS) entry which is preliminary data.</text>
</comment>
<dbReference type="PANTHER" id="PTHR23517">
    <property type="entry name" value="RESISTANCE PROTEIN MDTM, PUTATIVE-RELATED-RELATED"/>
    <property type="match status" value="1"/>
</dbReference>
<dbReference type="InterPro" id="IPR050171">
    <property type="entry name" value="MFS_Transporters"/>
</dbReference>
<feature type="transmembrane region" description="Helical" evidence="7">
    <location>
        <begin position="383"/>
        <end position="409"/>
    </location>
</feature>
<dbReference type="Pfam" id="PF07690">
    <property type="entry name" value="MFS_1"/>
    <property type="match status" value="1"/>
</dbReference>
<evidence type="ECO:0000256" key="3">
    <source>
        <dbReference type="ARBA" id="ARBA00022475"/>
    </source>
</evidence>
<dbReference type="SUPFAM" id="SSF103473">
    <property type="entry name" value="MFS general substrate transporter"/>
    <property type="match status" value="1"/>
</dbReference>
<protein>
    <submittedName>
        <fullName evidence="8">MFS transporter</fullName>
    </submittedName>
</protein>
<evidence type="ECO:0000256" key="7">
    <source>
        <dbReference type="SAM" id="Phobius"/>
    </source>
</evidence>
<keyword evidence="2" id="KW-0813">Transport</keyword>
<evidence type="ECO:0000256" key="4">
    <source>
        <dbReference type="ARBA" id="ARBA00022692"/>
    </source>
</evidence>
<proteinExistence type="predicted"/>
<evidence type="ECO:0000313" key="8">
    <source>
        <dbReference type="EMBL" id="GAA1988215.1"/>
    </source>
</evidence>
<dbReference type="EMBL" id="BAAAQM010000040">
    <property type="protein sequence ID" value="GAA1988215.1"/>
    <property type="molecule type" value="Genomic_DNA"/>
</dbReference>
<gene>
    <name evidence="8" type="ORF">GCM10009838_58780</name>
</gene>
<accession>A0ABN2SKD2</accession>
<dbReference type="InterPro" id="IPR011701">
    <property type="entry name" value="MFS"/>
</dbReference>
<feature type="transmembrane region" description="Helical" evidence="7">
    <location>
        <begin position="258"/>
        <end position="276"/>
    </location>
</feature>
<reference evidence="8 9" key="1">
    <citation type="journal article" date="2019" name="Int. J. Syst. Evol. Microbiol.">
        <title>The Global Catalogue of Microorganisms (GCM) 10K type strain sequencing project: providing services to taxonomists for standard genome sequencing and annotation.</title>
        <authorList>
            <consortium name="The Broad Institute Genomics Platform"/>
            <consortium name="The Broad Institute Genome Sequencing Center for Infectious Disease"/>
            <person name="Wu L."/>
            <person name="Ma J."/>
        </authorList>
    </citation>
    <scope>NUCLEOTIDE SEQUENCE [LARGE SCALE GENOMIC DNA]</scope>
    <source>
        <strain evidence="8 9">JCM 16013</strain>
    </source>
</reference>
<dbReference type="InterPro" id="IPR036259">
    <property type="entry name" value="MFS_trans_sf"/>
</dbReference>
<feature type="transmembrane region" description="Helical" evidence="7">
    <location>
        <begin position="148"/>
        <end position="169"/>
    </location>
</feature>
<keyword evidence="6 7" id="KW-0472">Membrane</keyword>
<feature type="transmembrane region" description="Helical" evidence="7">
    <location>
        <begin position="352"/>
        <end position="371"/>
    </location>
</feature>
<feature type="transmembrane region" description="Helical" evidence="7">
    <location>
        <begin position="312"/>
        <end position="331"/>
    </location>
</feature>
<feature type="transmembrane region" description="Helical" evidence="7">
    <location>
        <begin position="175"/>
        <end position="194"/>
    </location>
</feature>
<keyword evidence="5 7" id="KW-1133">Transmembrane helix</keyword>
<evidence type="ECO:0000313" key="9">
    <source>
        <dbReference type="Proteomes" id="UP001499854"/>
    </source>
</evidence>
<feature type="transmembrane region" description="Helical" evidence="7">
    <location>
        <begin position="100"/>
        <end position="121"/>
    </location>
</feature>
<feature type="transmembrane region" description="Helical" evidence="7">
    <location>
        <begin position="221"/>
        <end position="246"/>
    </location>
</feature>